<evidence type="ECO:0000313" key="3">
    <source>
        <dbReference type="Proteomes" id="UP000605970"/>
    </source>
</evidence>
<dbReference type="PANTHER" id="PTHR23020:SF41">
    <property type="entry name" value="AMINOGLYCOSIDE PHOSPHOTRANSFERASE DOMAIN-CONTAINING PROTEIN"/>
    <property type="match status" value="1"/>
</dbReference>
<protein>
    <submittedName>
        <fullName evidence="2">RING-type domain-containing protein</fullName>
    </submittedName>
</protein>
<reference evidence="2" key="1">
    <citation type="journal article" date="2020" name="Ecol. Evol.">
        <title>Genome structure and content of the rice root-knot nematode (Meloidogyne graminicola).</title>
        <authorList>
            <person name="Phan N.T."/>
            <person name="Danchin E.G.J."/>
            <person name="Klopp C."/>
            <person name="Perfus-Barbeoch L."/>
            <person name="Kozlowski D.K."/>
            <person name="Koutsovoulos G.D."/>
            <person name="Lopez-Roques C."/>
            <person name="Bouchez O."/>
            <person name="Zahm M."/>
            <person name="Besnard G."/>
            <person name="Bellafiore S."/>
        </authorList>
    </citation>
    <scope>NUCLEOTIDE SEQUENCE</scope>
    <source>
        <strain evidence="2">VN-18</strain>
    </source>
</reference>
<dbReference type="PANTHER" id="PTHR23020">
    <property type="entry name" value="UNCHARACTERIZED NUCLEAR HORMONE RECEPTOR-RELATED"/>
    <property type="match status" value="1"/>
</dbReference>
<dbReference type="Pfam" id="PF02958">
    <property type="entry name" value="EcKL"/>
    <property type="match status" value="1"/>
</dbReference>
<dbReference type="InterPro" id="IPR052961">
    <property type="entry name" value="Oxido-Kinase-like_Enzymes"/>
</dbReference>
<dbReference type="EMBL" id="JABEBT010000010">
    <property type="protein sequence ID" value="KAF7638723.1"/>
    <property type="molecule type" value="Genomic_DNA"/>
</dbReference>
<dbReference type="Proteomes" id="UP000605970">
    <property type="component" value="Unassembled WGS sequence"/>
</dbReference>
<sequence>MSFPKSENFKSLITCDLNNLIPGTELSLQKLINSLNSSININGLLKNNKIKLIKVIPIDGQGLMSNTFKICILFENENNNEFNLILKITTTKKLEKFRPGEIKAFNENNSFDKVLNILFELCQAEANFYELVLPHFLNDKEFCKILPKLYSIKRSPNKIQIEKGFILIEDMSNKGKSPNIYEGLNNEQIISSILQLAKFHASSINLSPKIMECFNLKYYGDLIGLEEDIFNRILNIGSTYFLCHQKILFAFLKKHNKLLTNLHNKYNIPPILCHGDFWANNLFFSKNKKLSAILDWQTPHINTGLNDIIRLIFTGVNYKLRKQKLWEWLNLYFDTLQNESKKLGILFNYSKELRKLLYSEQVPTIEKLDGEIKYDTKGREELIEWIDHVHKSECRFYNEVFN</sequence>
<evidence type="ECO:0000259" key="1">
    <source>
        <dbReference type="SMART" id="SM00587"/>
    </source>
</evidence>
<comment type="caution">
    <text evidence="2">The sequence shown here is derived from an EMBL/GenBank/DDBJ whole genome shotgun (WGS) entry which is preliminary data.</text>
</comment>
<organism evidence="2 3">
    <name type="scientific">Meloidogyne graminicola</name>
    <dbReference type="NCBI Taxonomy" id="189291"/>
    <lineage>
        <taxon>Eukaryota</taxon>
        <taxon>Metazoa</taxon>
        <taxon>Ecdysozoa</taxon>
        <taxon>Nematoda</taxon>
        <taxon>Chromadorea</taxon>
        <taxon>Rhabditida</taxon>
        <taxon>Tylenchina</taxon>
        <taxon>Tylenchomorpha</taxon>
        <taxon>Tylenchoidea</taxon>
        <taxon>Meloidogynidae</taxon>
        <taxon>Meloidogyninae</taxon>
        <taxon>Meloidogyne</taxon>
    </lineage>
</organism>
<dbReference type="AlphaFoldDB" id="A0A8T0A0T8"/>
<name>A0A8T0A0T8_9BILA</name>
<dbReference type="Gene3D" id="3.90.1200.10">
    <property type="match status" value="1"/>
</dbReference>
<proteinExistence type="predicted"/>
<dbReference type="InterPro" id="IPR011009">
    <property type="entry name" value="Kinase-like_dom_sf"/>
</dbReference>
<evidence type="ECO:0000313" key="2">
    <source>
        <dbReference type="EMBL" id="KAF7638723.1"/>
    </source>
</evidence>
<dbReference type="InterPro" id="IPR004119">
    <property type="entry name" value="EcKL"/>
</dbReference>
<dbReference type="SUPFAM" id="SSF56112">
    <property type="entry name" value="Protein kinase-like (PK-like)"/>
    <property type="match status" value="1"/>
</dbReference>
<accession>A0A8T0A0T8</accession>
<gene>
    <name evidence="2" type="ORF">Mgra_00001805</name>
</gene>
<dbReference type="OrthoDB" id="5915577at2759"/>
<feature type="domain" description="CHK kinase-like" evidence="1">
    <location>
        <begin position="166"/>
        <end position="342"/>
    </location>
</feature>
<keyword evidence="3" id="KW-1185">Reference proteome</keyword>
<dbReference type="InterPro" id="IPR015897">
    <property type="entry name" value="CHK_kinase-like"/>
</dbReference>
<dbReference type="SMART" id="SM00587">
    <property type="entry name" value="CHK"/>
    <property type="match status" value="1"/>
</dbReference>